<proteinExistence type="predicted"/>
<sequence length="227" mass="27031">MKQEIKDEAIEQLEKDILFGFENGDDLLESISEMFYDESDFDEKWLKKEIDIRLKKHQTESLKWEKPTDFDRLVKSFDELNKNKIVSLHRSGYTKSDGEEDCSEIITELKEIGFSTKGYCYYHTQDLERAIAEEKMLFIGFDSYNRDDELAKEVAEKIVSVLTDNGFKTKWNGSIDTRIEIININWKKTVDNIDYNYGRVFEIIEKYHKPEKDNIEDKSKKAFWKIW</sequence>
<name>A0A3D9N012_9FLAO</name>
<feature type="domain" description="DUF6891" evidence="1">
    <location>
        <begin position="3"/>
        <end position="188"/>
    </location>
</feature>
<gene>
    <name evidence="2" type="ORF">DFQ09_103172</name>
</gene>
<organism evidence="2 3">
    <name type="scientific">Winogradskyella pacifica</name>
    <dbReference type="NCBI Taxonomy" id="664642"/>
    <lineage>
        <taxon>Bacteria</taxon>
        <taxon>Pseudomonadati</taxon>
        <taxon>Bacteroidota</taxon>
        <taxon>Flavobacteriia</taxon>
        <taxon>Flavobacteriales</taxon>
        <taxon>Flavobacteriaceae</taxon>
        <taxon>Winogradskyella</taxon>
    </lineage>
</organism>
<evidence type="ECO:0000259" key="1">
    <source>
        <dbReference type="Pfam" id="PF21831"/>
    </source>
</evidence>
<dbReference type="Pfam" id="PF21831">
    <property type="entry name" value="DUF6891"/>
    <property type="match status" value="1"/>
</dbReference>
<dbReference type="Proteomes" id="UP000256919">
    <property type="component" value="Unassembled WGS sequence"/>
</dbReference>
<reference evidence="2 3" key="1">
    <citation type="submission" date="2018-07" db="EMBL/GenBank/DDBJ databases">
        <title>Genomic Encyclopedia of Type Strains, Phase III (KMG-III): the genomes of soil and plant-associated and newly described type strains.</title>
        <authorList>
            <person name="Whitman W."/>
        </authorList>
    </citation>
    <scope>NUCLEOTIDE SEQUENCE [LARGE SCALE GENOMIC DNA]</scope>
    <source>
        <strain evidence="2 3">CECT 7948</strain>
    </source>
</reference>
<dbReference type="AlphaFoldDB" id="A0A3D9N012"/>
<evidence type="ECO:0000313" key="2">
    <source>
        <dbReference type="EMBL" id="REE24866.1"/>
    </source>
</evidence>
<keyword evidence="3" id="KW-1185">Reference proteome</keyword>
<evidence type="ECO:0000313" key="3">
    <source>
        <dbReference type="Proteomes" id="UP000256919"/>
    </source>
</evidence>
<dbReference type="RefSeq" id="WP_115809182.1">
    <property type="nucleotide sequence ID" value="NZ_QREI01000003.1"/>
</dbReference>
<dbReference type="EMBL" id="QREI01000003">
    <property type="protein sequence ID" value="REE24866.1"/>
    <property type="molecule type" value="Genomic_DNA"/>
</dbReference>
<dbReference type="OrthoDB" id="5515732at2"/>
<protein>
    <recommendedName>
        <fullName evidence="1">DUF6891 domain-containing protein</fullName>
    </recommendedName>
</protein>
<dbReference type="InterPro" id="IPR054186">
    <property type="entry name" value="DUF6891"/>
</dbReference>
<accession>A0A3D9N012</accession>
<comment type="caution">
    <text evidence="2">The sequence shown here is derived from an EMBL/GenBank/DDBJ whole genome shotgun (WGS) entry which is preliminary data.</text>
</comment>